<evidence type="ECO:0000313" key="3">
    <source>
        <dbReference type="Proteomes" id="UP000468901"/>
    </source>
</evidence>
<feature type="region of interest" description="Disordered" evidence="1">
    <location>
        <begin position="94"/>
        <end position="115"/>
    </location>
</feature>
<comment type="caution">
    <text evidence="2">The sequence shown here is derived from an EMBL/GenBank/DDBJ whole genome shotgun (WGS) entry which is preliminary data.</text>
</comment>
<dbReference type="AlphaFoldDB" id="A0A6N6VIU7"/>
<keyword evidence="3" id="KW-1185">Reference proteome</keyword>
<reference evidence="2 3" key="1">
    <citation type="submission" date="2019-09" db="EMBL/GenBank/DDBJ databases">
        <title>Parvibaculum sedimenti sp. nov., isolated from sediment.</title>
        <authorList>
            <person name="Wang Y."/>
        </authorList>
    </citation>
    <scope>NUCLEOTIDE SEQUENCE [LARGE SCALE GENOMIC DNA]</scope>
    <source>
        <strain evidence="2 3">HXT-9</strain>
    </source>
</reference>
<accession>A0A6N6VIU7</accession>
<feature type="compositionally biased region" description="Basic and acidic residues" evidence="1">
    <location>
        <begin position="99"/>
        <end position="115"/>
    </location>
</feature>
<gene>
    <name evidence="2" type="ORF">F2P47_17265</name>
</gene>
<evidence type="ECO:0000256" key="1">
    <source>
        <dbReference type="SAM" id="MobiDB-lite"/>
    </source>
</evidence>
<dbReference type="Pfam" id="PF07120">
    <property type="entry name" value="DUF1376"/>
    <property type="match status" value="1"/>
</dbReference>
<evidence type="ECO:0000313" key="2">
    <source>
        <dbReference type="EMBL" id="KAB7738433.1"/>
    </source>
</evidence>
<protein>
    <submittedName>
        <fullName evidence="2">DUF1376 domain-containing protein</fullName>
    </submittedName>
</protein>
<organism evidence="2 3">
    <name type="scientific">Parvibaculum sedimenti</name>
    <dbReference type="NCBI Taxonomy" id="2608632"/>
    <lineage>
        <taxon>Bacteria</taxon>
        <taxon>Pseudomonadati</taxon>
        <taxon>Pseudomonadota</taxon>
        <taxon>Alphaproteobacteria</taxon>
        <taxon>Hyphomicrobiales</taxon>
        <taxon>Parvibaculaceae</taxon>
        <taxon>Parvibaculum</taxon>
    </lineage>
</organism>
<sequence>MGETSVARQGDYIRVTSHLSMLEDAAYRRLLDIYYTNEKPLRGDFDKVCMIVRAKKKQEREAVQRILDHFFVSTTDGWRHEKCDAEIRRYQAGQLQQQARKEGNKERQARCRERRKDQFGDLREHGITPPWNAATEELDLALSCVTAQPVTRDITANQTPETRSQTPLNDDDGVRLELARLEGALRQAGGDALDPNSKDLCVLSVPLAWATEGCDLELDVLPAVRAVAARASPNSVRSWKYFDRAVADAKARRLAPMPKGRINERSHAQSRDGRIRQNYLSGIAAALAEARG</sequence>
<dbReference type="EMBL" id="WESC01000024">
    <property type="protein sequence ID" value="KAB7738433.1"/>
    <property type="molecule type" value="Genomic_DNA"/>
</dbReference>
<name>A0A6N6VIU7_9HYPH</name>
<proteinExistence type="predicted"/>
<dbReference type="Proteomes" id="UP000468901">
    <property type="component" value="Unassembled WGS sequence"/>
</dbReference>
<dbReference type="InterPro" id="IPR010781">
    <property type="entry name" value="DUF1376"/>
</dbReference>